<protein>
    <submittedName>
        <fullName evidence="3">Uncharacterized protein</fullName>
    </submittedName>
</protein>
<proteinExistence type="predicted"/>
<gene>
    <name evidence="3" type="ORF">N0V93_005978</name>
</gene>
<name>A0A9W8YXM5_9PEZI</name>
<evidence type="ECO:0000256" key="2">
    <source>
        <dbReference type="SAM" id="SignalP"/>
    </source>
</evidence>
<feature type="chain" id="PRO_5040952822" evidence="2">
    <location>
        <begin position="20"/>
        <end position="81"/>
    </location>
</feature>
<feature type="non-terminal residue" evidence="3">
    <location>
        <position position="81"/>
    </location>
</feature>
<feature type="region of interest" description="Disordered" evidence="1">
    <location>
        <begin position="50"/>
        <end position="81"/>
    </location>
</feature>
<reference evidence="3" key="1">
    <citation type="submission" date="2022-10" db="EMBL/GenBank/DDBJ databases">
        <title>Tapping the CABI collections for fungal endophytes: first genome assemblies for Collariella, Neodidymelliopsis, Ascochyta clinopodiicola, Didymella pomorum, Didymosphaeria variabile, Neocosmospora piperis and Neocucurbitaria cava.</title>
        <authorList>
            <person name="Hill R."/>
        </authorList>
    </citation>
    <scope>NUCLEOTIDE SEQUENCE</scope>
    <source>
        <strain evidence="3">IMI 355082</strain>
    </source>
</reference>
<evidence type="ECO:0000313" key="3">
    <source>
        <dbReference type="EMBL" id="KAJ4392352.1"/>
    </source>
</evidence>
<keyword evidence="2" id="KW-0732">Signal</keyword>
<dbReference type="EMBL" id="JAPEVB010000003">
    <property type="protein sequence ID" value="KAJ4392352.1"/>
    <property type="molecule type" value="Genomic_DNA"/>
</dbReference>
<organism evidence="3 4">
    <name type="scientific">Gnomoniopsis smithogilvyi</name>
    <dbReference type="NCBI Taxonomy" id="1191159"/>
    <lineage>
        <taxon>Eukaryota</taxon>
        <taxon>Fungi</taxon>
        <taxon>Dikarya</taxon>
        <taxon>Ascomycota</taxon>
        <taxon>Pezizomycotina</taxon>
        <taxon>Sordariomycetes</taxon>
        <taxon>Sordariomycetidae</taxon>
        <taxon>Diaporthales</taxon>
        <taxon>Gnomoniaceae</taxon>
        <taxon>Gnomoniopsis</taxon>
    </lineage>
</organism>
<sequence length="81" mass="8632">MKFSVIAGFVALAASLVASAPVPGDEVIAVLGYKRTPDEDTLGYKRDPVIEGVPAEEDKRDAPAQVDSTKKDKRFCAAPLK</sequence>
<dbReference type="AlphaFoldDB" id="A0A9W8YXM5"/>
<comment type="caution">
    <text evidence="3">The sequence shown here is derived from an EMBL/GenBank/DDBJ whole genome shotgun (WGS) entry which is preliminary data.</text>
</comment>
<dbReference type="Proteomes" id="UP001140453">
    <property type="component" value="Unassembled WGS sequence"/>
</dbReference>
<evidence type="ECO:0000313" key="4">
    <source>
        <dbReference type="Proteomes" id="UP001140453"/>
    </source>
</evidence>
<evidence type="ECO:0000256" key="1">
    <source>
        <dbReference type="SAM" id="MobiDB-lite"/>
    </source>
</evidence>
<feature type="signal peptide" evidence="2">
    <location>
        <begin position="1"/>
        <end position="19"/>
    </location>
</feature>
<keyword evidence="4" id="KW-1185">Reference proteome</keyword>
<accession>A0A9W8YXM5</accession>